<name>A0A8J3I315_9CHLR</name>
<keyword evidence="2" id="KW-1185">Reference proteome</keyword>
<dbReference type="AlphaFoldDB" id="A0A8J3I315"/>
<gene>
    <name evidence="1" type="ORF">KSX_32710</name>
</gene>
<dbReference type="Proteomes" id="UP000612362">
    <property type="component" value="Unassembled WGS sequence"/>
</dbReference>
<organism evidence="1 2">
    <name type="scientific">Ktedonospora formicarum</name>
    <dbReference type="NCBI Taxonomy" id="2778364"/>
    <lineage>
        <taxon>Bacteria</taxon>
        <taxon>Bacillati</taxon>
        <taxon>Chloroflexota</taxon>
        <taxon>Ktedonobacteria</taxon>
        <taxon>Ktedonobacterales</taxon>
        <taxon>Ktedonobacteraceae</taxon>
        <taxon>Ktedonospora</taxon>
    </lineage>
</organism>
<accession>A0A8J3I315</accession>
<evidence type="ECO:0000313" key="2">
    <source>
        <dbReference type="Proteomes" id="UP000612362"/>
    </source>
</evidence>
<protein>
    <submittedName>
        <fullName evidence="1">Uncharacterized protein</fullName>
    </submittedName>
</protein>
<comment type="caution">
    <text evidence="1">The sequence shown here is derived from an EMBL/GenBank/DDBJ whole genome shotgun (WGS) entry which is preliminary data.</text>
</comment>
<sequence length="61" mass="7075">MKMAFVYGPDHSRELIKRGRIELKFELDPPSFYETQVLTSDHATLDGPREIANGDLWHLTM</sequence>
<proteinExistence type="predicted"/>
<evidence type="ECO:0000313" key="1">
    <source>
        <dbReference type="EMBL" id="GHO45108.1"/>
    </source>
</evidence>
<reference evidence="1" key="1">
    <citation type="submission" date="2020-10" db="EMBL/GenBank/DDBJ databases">
        <title>Taxonomic study of unclassified bacteria belonging to the class Ktedonobacteria.</title>
        <authorList>
            <person name="Yabe S."/>
            <person name="Wang C.M."/>
            <person name="Zheng Y."/>
            <person name="Sakai Y."/>
            <person name="Cavaletti L."/>
            <person name="Monciardini P."/>
            <person name="Donadio S."/>
        </authorList>
    </citation>
    <scope>NUCLEOTIDE SEQUENCE</scope>
    <source>
        <strain evidence="1">SOSP1-1</strain>
    </source>
</reference>
<dbReference type="EMBL" id="BNJF01000001">
    <property type="protein sequence ID" value="GHO45108.1"/>
    <property type="molecule type" value="Genomic_DNA"/>
</dbReference>